<keyword evidence="2" id="KW-1185">Reference proteome</keyword>
<dbReference type="Proteomes" id="UP000037747">
    <property type="component" value="Unassembled WGS sequence"/>
</dbReference>
<evidence type="ECO:0000313" key="1">
    <source>
        <dbReference type="EMBL" id="KOX93248.1"/>
    </source>
</evidence>
<sequence length="66" mass="6886">MEPDYEFWPDGCSIRAVDDCGGGACEYCQRLLDELAEREAVAAGQEPATADGDASLAAFAAGQADD</sequence>
<dbReference type="STRING" id="1765655.AMR74_16530"/>
<comment type="caution">
    <text evidence="1">The sequence shown here is derived from an EMBL/GenBank/DDBJ whole genome shotgun (WGS) entry which is preliminary data.</text>
</comment>
<dbReference type="PATRIC" id="fig|1705389.3.peg.2903"/>
<name>A0A0M9AKE4_9EURY</name>
<reference evidence="1 2" key="1">
    <citation type="submission" date="2015-08" db="EMBL/GenBank/DDBJ databases">
        <title>Genomes of Isolates from Cabo Rojo, PR.</title>
        <authorList>
            <person name="Sanchez-Nieves R.L."/>
            <person name="Montalvo-Rodriguez R."/>
        </authorList>
    </citation>
    <scope>NUCLEOTIDE SEQUENCE [LARGE SCALE GENOMIC DNA]</scope>
    <source>
        <strain evidence="1 2">5</strain>
    </source>
</reference>
<organism evidence="1 2">
    <name type="scientific">Halorubrum tropicale</name>
    <dbReference type="NCBI Taxonomy" id="1765655"/>
    <lineage>
        <taxon>Archaea</taxon>
        <taxon>Methanobacteriati</taxon>
        <taxon>Methanobacteriota</taxon>
        <taxon>Stenosarchaea group</taxon>
        <taxon>Halobacteria</taxon>
        <taxon>Halobacteriales</taxon>
        <taxon>Haloferacaceae</taxon>
        <taxon>Halorubrum</taxon>
    </lineage>
</organism>
<accession>A0A0M9AKE4</accession>
<gene>
    <name evidence="1" type="ORF">AMR74_16530</name>
</gene>
<proteinExistence type="predicted"/>
<dbReference type="EMBL" id="LIST01000012">
    <property type="protein sequence ID" value="KOX93248.1"/>
    <property type="molecule type" value="Genomic_DNA"/>
</dbReference>
<protein>
    <submittedName>
        <fullName evidence="1">Uncharacterized protein</fullName>
    </submittedName>
</protein>
<evidence type="ECO:0000313" key="2">
    <source>
        <dbReference type="Proteomes" id="UP000037747"/>
    </source>
</evidence>
<dbReference type="AlphaFoldDB" id="A0A0M9AKE4"/>